<keyword evidence="3" id="KW-1185">Reference proteome</keyword>
<dbReference type="EMBL" id="JBHPBY010000042">
    <property type="protein sequence ID" value="MFC1849497.1"/>
    <property type="molecule type" value="Genomic_DNA"/>
</dbReference>
<proteinExistence type="predicted"/>
<evidence type="ECO:0000256" key="1">
    <source>
        <dbReference type="SAM" id="SignalP"/>
    </source>
</evidence>
<accession>A0ABV6YTI1</accession>
<evidence type="ECO:0000313" key="2">
    <source>
        <dbReference type="EMBL" id="MFC1849497.1"/>
    </source>
</evidence>
<name>A0ABV6YTI1_UNCC1</name>
<feature type="signal peptide" evidence="1">
    <location>
        <begin position="1"/>
        <end position="23"/>
    </location>
</feature>
<keyword evidence="1" id="KW-0732">Signal</keyword>
<sequence>MKQILRLTVLCLLIFSSSTTAFALGLGFTIPVGSGSATAHYESGYDSQETDFTFIGFGFQMDLATAKDKLFNFHLEATYIKLENEDTSDIFDLDGIMINSDFGFGLVRSDRIRFWVGPEVRITYFPEDDSDTNQDYEDEGYLGLGIGPVIGLHIHAGSLITVVLKSQFVFAVFEGVNSTIDNIDEYDISFSAGILFRLHDDY</sequence>
<feature type="chain" id="PRO_5045258423" description="Outer membrane protein beta-barrel domain-containing protein" evidence="1">
    <location>
        <begin position="24"/>
        <end position="202"/>
    </location>
</feature>
<comment type="caution">
    <text evidence="2">The sequence shown here is derived from an EMBL/GenBank/DDBJ whole genome shotgun (WGS) entry which is preliminary data.</text>
</comment>
<gene>
    <name evidence="2" type="ORF">ACFL27_04730</name>
</gene>
<organism evidence="2 3">
    <name type="scientific">candidate division CSSED10-310 bacterium</name>
    <dbReference type="NCBI Taxonomy" id="2855610"/>
    <lineage>
        <taxon>Bacteria</taxon>
        <taxon>Bacteria division CSSED10-310</taxon>
    </lineage>
</organism>
<reference evidence="2 3" key="1">
    <citation type="submission" date="2024-09" db="EMBL/GenBank/DDBJ databases">
        <title>Laminarin stimulates single cell rates of sulfate reduction while oxygen inhibits transcriptomic activity in coastal marine sediment.</title>
        <authorList>
            <person name="Lindsay M."/>
            <person name="Orcutt B."/>
            <person name="Emerson D."/>
            <person name="Stepanauskas R."/>
            <person name="D'Angelo T."/>
        </authorList>
    </citation>
    <scope>NUCLEOTIDE SEQUENCE [LARGE SCALE GENOMIC DNA]</scope>
    <source>
        <strain evidence="2">SAG AM-311-K15</strain>
    </source>
</reference>
<evidence type="ECO:0000313" key="3">
    <source>
        <dbReference type="Proteomes" id="UP001594351"/>
    </source>
</evidence>
<dbReference type="Proteomes" id="UP001594351">
    <property type="component" value="Unassembled WGS sequence"/>
</dbReference>
<protein>
    <recommendedName>
        <fullName evidence="4">Outer membrane protein beta-barrel domain-containing protein</fullName>
    </recommendedName>
</protein>
<evidence type="ECO:0008006" key="4">
    <source>
        <dbReference type="Google" id="ProtNLM"/>
    </source>
</evidence>